<evidence type="ECO:0000256" key="2">
    <source>
        <dbReference type="ARBA" id="ARBA00023239"/>
    </source>
</evidence>
<keyword evidence="2 3" id="KW-0456">Lyase</keyword>
<dbReference type="Gene3D" id="3.30.2040.10">
    <property type="entry name" value="PSTPO5379-like domain"/>
    <property type="match status" value="1"/>
</dbReference>
<keyword evidence="5" id="KW-1185">Reference proteome</keyword>
<evidence type="ECO:0000256" key="1">
    <source>
        <dbReference type="ARBA" id="ARBA00007896"/>
    </source>
</evidence>
<evidence type="ECO:0000313" key="4">
    <source>
        <dbReference type="EMBL" id="MFD2262955.1"/>
    </source>
</evidence>
<protein>
    <recommendedName>
        <fullName evidence="3">Putative hydro-lyase ACFSM5_08660</fullName>
        <ecNumber evidence="3">4.2.1.-</ecNumber>
    </recommendedName>
</protein>
<sequence length="261" mass="28206">MEGVLENNTAASVRGLIRSGIISGHTSGFAPGYIQGNVVILPANLAGDFREFCTLNKKSCPVLAESLPGDPSLPTLGADIDIRHDLPRYRVFKKGELDSEPTDIAHLWRDDLVTFVIGCSFTFEAPLIEAGIPLRHVIEKRNVAMYRTNIATTPVGPFQGPTVVSMRPMSPANALKAVEITARFPDMHGGPIHFGFPEQIGIADITKPDYGDAIAIEEGEVPVFWACGVTPQAVIQAARPDLCITHSPGCMLITDQRHNRG</sequence>
<dbReference type="InterPro" id="IPR038021">
    <property type="entry name" value="Putative_hydro-lyase"/>
</dbReference>
<accession>A0ABW5DQB6</accession>
<organism evidence="4 5">
    <name type="scientific">Lacibacterium aquatile</name>
    <dbReference type="NCBI Taxonomy" id="1168082"/>
    <lineage>
        <taxon>Bacteria</taxon>
        <taxon>Pseudomonadati</taxon>
        <taxon>Pseudomonadota</taxon>
        <taxon>Alphaproteobacteria</taxon>
        <taxon>Rhodospirillales</taxon>
        <taxon>Rhodospirillaceae</taxon>
    </lineage>
</organism>
<dbReference type="NCBIfam" id="NF003969">
    <property type="entry name" value="PRK05463.1"/>
    <property type="match status" value="1"/>
</dbReference>
<dbReference type="Pfam" id="PF07286">
    <property type="entry name" value="D-Glu_cyclase"/>
    <property type="match status" value="1"/>
</dbReference>
<dbReference type="EMBL" id="JBHUIP010000006">
    <property type="protein sequence ID" value="MFD2262955.1"/>
    <property type="molecule type" value="Genomic_DNA"/>
</dbReference>
<name>A0ABW5DQB6_9PROT</name>
<reference evidence="5" key="1">
    <citation type="journal article" date="2019" name="Int. J. Syst. Evol. Microbiol.">
        <title>The Global Catalogue of Microorganisms (GCM) 10K type strain sequencing project: providing services to taxonomists for standard genome sequencing and annotation.</title>
        <authorList>
            <consortium name="The Broad Institute Genomics Platform"/>
            <consortium name="The Broad Institute Genome Sequencing Center for Infectious Disease"/>
            <person name="Wu L."/>
            <person name="Ma J."/>
        </authorList>
    </citation>
    <scope>NUCLEOTIDE SEQUENCE [LARGE SCALE GENOMIC DNA]</scope>
    <source>
        <strain evidence="5">CGMCC 1.19062</strain>
    </source>
</reference>
<gene>
    <name evidence="4" type="ORF">ACFSM5_08660</name>
</gene>
<dbReference type="InterPro" id="IPR016938">
    <property type="entry name" value="UPF0317"/>
</dbReference>
<dbReference type="PANTHER" id="PTHR32022">
    <property type="entry name" value="D-GLUTAMATE CYCLASE, MITOCHONDRIAL"/>
    <property type="match status" value="1"/>
</dbReference>
<dbReference type="EC" id="4.2.1.-" evidence="3"/>
<dbReference type="PANTHER" id="PTHR32022:SF10">
    <property type="entry name" value="D-GLUTAMATE CYCLASE, MITOCHONDRIAL"/>
    <property type="match status" value="1"/>
</dbReference>
<dbReference type="InterPro" id="IPR009906">
    <property type="entry name" value="D-Glu_cyclase"/>
</dbReference>
<dbReference type="PIRSF" id="PIRSF029755">
    <property type="entry name" value="UCP029755"/>
    <property type="match status" value="1"/>
</dbReference>
<dbReference type="SUPFAM" id="SSF160920">
    <property type="entry name" value="PSTPO5379-like"/>
    <property type="match status" value="1"/>
</dbReference>
<dbReference type="RefSeq" id="WP_379875924.1">
    <property type="nucleotide sequence ID" value="NZ_JBHUIP010000006.1"/>
</dbReference>
<evidence type="ECO:0000313" key="5">
    <source>
        <dbReference type="Proteomes" id="UP001597295"/>
    </source>
</evidence>
<proteinExistence type="inferred from homology"/>
<evidence type="ECO:0000256" key="3">
    <source>
        <dbReference type="HAMAP-Rule" id="MF_01830"/>
    </source>
</evidence>
<dbReference type="HAMAP" id="MF_01830">
    <property type="entry name" value="Hydro_lyase"/>
    <property type="match status" value="1"/>
</dbReference>
<comment type="similarity">
    <text evidence="1 3">Belongs to the D-glutamate cyclase family.</text>
</comment>
<dbReference type="Proteomes" id="UP001597295">
    <property type="component" value="Unassembled WGS sequence"/>
</dbReference>
<dbReference type="Gene3D" id="3.40.1640.10">
    <property type="entry name" value="PSTPO5379-like"/>
    <property type="match status" value="1"/>
</dbReference>
<comment type="caution">
    <text evidence="4">The sequence shown here is derived from an EMBL/GenBank/DDBJ whole genome shotgun (WGS) entry which is preliminary data.</text>
</comment>